<sequence>MPTDYPKTVSHAWQQPETSRVGGLFEREAAKHPGKSGFQVIPDNRRAFTDRVALAEFAEKTLDVQYYMWNNDTIGKTLAERVIASADRGVRVRFLVDDINLKRRDSLAAAMSAHPKIEVRLFNPALHREWKMLEAGLSFKRMNKRMHNKVMIMDNACAIIGGRNIGDEYFGVHPEFNMRDLDIVAVGPIVRDISHSFDEFWNSVAAIPIEVLVDEPSDMEDFKRSLALLKKQVAQADYPFSLDRDLKSLEANLSGISRNLIWARGEVFHDSFRSMKEAGRGETVLEQLHREVSSAQREIFVESAYFVMRDPGVETAGSLEKRGVRIRVLTNSLASNDVIAAQAGYRKHSQALLACGVELYELRPDAAVVKADVMGDRKHARTSLHTKALVIDGNRAFVGSYNLDPRSAEINSEIGLMVYSPVFAGKVRDYLNQGVKPENAYRVSLTKRGRQQWQTQVDGRVHTWSREPETNAWTRWKSKMFGWLPIESQL</sequence>
<proteinExistence type="predicted"/>
<dbReference type="Proteomes" id="UP000557872">
    <property type="component" value="Unassembled WGS sequence"/>
</dbReference>
<evidence type="ECO:0000313" key="2">
    <source>
        <dbReference type="EMBL" id="NWK54939.1"/>
    </source>
</evidence>
<dbReference type="CDD" id="cd09113">
    <property type="entry name" value="PLDc_ymdC_like_2"/>
    <property type="match status" value="1"/>
</dbReference>
<dbReference type="PANTHER" id="PTHR21248">
    <property type="entry name" value="CARDIOLIPIN SYNTHASE"/>
    <property type="match status" value="1"/>
</dbReference>
<dbReference type="Pfam" id="PF13091">
    <property type="entry name" value="PLDc_2"/>
    <property type="match status" value="2"/>
</dbReference>
<dbReference type="GO" id="GO:0032049">
    <property type="term" value="P:cardiolipin biosynthetic process"/>
    <property type="evidence" value="ECO:0007669"/>
    <property type="project" value="UniProtKB-ARBA"/>
</dbReference>
<dbReference type="EMBL" id="JACBAZ010000002">
    <property type="protein sequence ID" value="NWK54939.1"/>
    <property type="molecule type" value="Genomic_DNA"/>
</dbReference>
<dbReference type="AlphaFoldDB" id="A0A851GCM8"/>
<protein>
    <submittedName>
        <fullName evidence="2">Phospholipase D family protein</fullName>
    </submittedName>
</protein>
<organism evidence="2 3">
    <name type="scientific">Oceaniferula marina</name>
    <dbReference type="NCBI Taxonomy" id="2748318"/>
    <lineage>
        <taxon>Bacteria</taxon>
        <taxon>Pseudomonadati</taxon>
        <taxon>Verrucomicrobiota</taxon>
        <taxon>Verrucomicrobiia</taxon>
        <taxon>Verrucomicrobiales</taxon>
        <taxon>Verrucomicrobiaceae</taxon>
        <taxon>Oceaniferula</taxon>
    </lineage>
</organism>
<dbReference type="InterPro" id="IPR001736">
    <property type="entry name" value="PLipase_D/transphosphatidylase"/>
</dbReference>
<evidence type="ECO:0000259" key="1">
    <source>
        <dbReference type="PROSITE" id="PS50035"/>
    </source>
</evidence>
<dbReference type="CDD" id="cd09111">
    <property type="entry name" value="PLDc_ymdC_like_1"/>
    <property type="match status" value="1"/>
</dbReference>
<evidence type="ECO:0000313" key="3">
    <source>
        <dbReference type="Proteomes" id="UP000557872"/>
    </source>
</evidence>
<feature type="domain" description="PLD phosphodiesterase" evidence="1">
    <location>
        <begin position="380"/>
        <end position="407"/>
    </location>
</feature>
<feature type="domain" description="PLD phosphodiesterase" evidence="1">
    <location>
        <begin position="142"/>
        <end position="169"/>
    </location>
</feature>
<dbReference type="PANTHER" id="PTHR21248:SF12">
    <property type="entry name" value="CARDIOLIPIN SYNTHASE C"/>
    <property type="match status" value="1"/>
</dbReference>
<dbReference type="SUPFAM" id="SSF56024">
    <property type="entry name" value="Phospholipase D/nuclease"/>
    <property type="match status" value="2"/>
</dbReference>
<reference evidence="2 3" key="1">
    <citation type="submission" date="2020-07" db="EMBL/GenBank/DDBJ databases">
        <title>Roseicoccus Jingziensis gen. nov., sp. nov., isolated from coastal seawater.</title>
        <authorList>
            <person name="Feng X."/>
        </authorList>
    </citation>
    <scope>NUCLEOTIDE SEQUENCE [LARGE SCALE GENOMIC DNA]</scope>
    <source>
        <strain evidence="2 3">N1E253</strain>
    </source>
</reference>
<dbReference type="Gene3D" id="3.30.870.10">
    <property type="entry name" value="Endonuclease Chain A"/>
    <property type="match status" value="2"/>
</dbReference>
<dbReference type="GO" id="GO:0030572">
    <property type="term" value="F:phosphatidyltransferase activity"/>
    <property type="evidence" value="ECO:0007669"/>
    <property type="project" value="UniProtKB-ARBA"/>
</dbReference>
<keyword evidence="3" id="KW-1185">Reference proteome</keyword>
<dbReference type="PROSITE" id="PS50035">
    <property type="entry name" value="PLD"/>
    <property type="match status" value="2"/>
</dbReference>
<dbReference type="SMART" id="SM00155">
    <property type="entry name" value="PLDc"/>
    <property type="match status" value="2"/>
</dbReference>
<comment type="caution">
    <text evidence="2">The sequence shown here is derived from an EMBL/GenBank/DDBJ whole genome shotgun (WGS) entry which is preliminary data.</text>
</comment>
<dbReference type="InterPro" id="IPR025202">
    <property type="entry name" value="PLD-like_dom"/>
</dbReference>
<name>A0A851GCM8_9BACT</name>
<accession>A0A851GCM8</accession>
<gene>
    <name evidence="2" type="ORF">HW115_04920</name>
</gene>